<dbReference type="AlphaFoldDB" id="A0A1G5PHV5"/>
<reference evidence="1 2" key="1">
    <citation type="submission" date="2016-10" db="EMBL/GenBank/DDBJ databases">
        <authorList>
            <person name="de Groot N.N."/>
        </authorList>
    </citation>
    <scope>NUCLEOTIDE SEQUENCE [LARGE SCALE GENOMIC DNA]</scope>
    <source>
        <strain evidence="1 2">HLD2</strain>
    </source>
</reference>
<dbReference type="Proteomes" id="UP000199648">
    <property type="component" value="Unassembled WGS sequence"/>
</dbReference>
<evidence type="ECO:0000313" key="1">
    <source>
        <dbReference type="EMBL" id="SCZ49047.1"/>
    </source>
</evidence>
<dbReference type="EMBL" id="FMWD01000001">
    <property type="protein sequence ID" value="SCZ49047.1"/>
    <property type="molecule type" value="Genomic_DNA"/>
</dbReference>
<proteinExistence type="predicted"/>
<dbReference type="PROSITE" id="PS51257">
    <property type="entry name" value="PROKAR_LIPOPROTEIN"/>
    <property type="match status" value="1"/>
</dbReference>
<evidence type="ECO:0000313" key="2">
    <source>
        <dbReference type="Proteomes" id="UP000199648"/>
    </source>
</evidence>
<protein>
    <recommendedName>
        <fullName evidence="3">Lipoprotein</fullName>
    </recommendedName>
</protein>
<dbReference type="OrthoDB" id="9182650at2"/>
<keyword evidence="2" id="KW-1185">Reference proteome</keyword>
<organism evidence="1 2">
    <name type="scientific">Thiohalomonas denitrificans</name>
    <dbReference type="NCBI Taxonomy" id="415747"/>
    <lineage>
        <taxon>Bacteria</taxon>
        <taxon>Pseudomonadati</taxon>
        <taxon>Pseudomonadota</taxon>
        <taxon>Gammaproteobacteria</taxon>
        <taxon>Thiohalomonadales</taxon>
        <taxon>Thiohalomonadaceae</taxon>
        <taxon>Thiohalomonas</taxon>
    </lineage>
</organism>
<evidence type="ECO:0008006" key="3">
    <source>
        <dbReference type="Google" id="ProtNLM"/>
    </source>
</evidence>
<dbReference type="RefSeq" id="WP_139181388.1">
    <property type="nucleotide sequence ID" value="NZ_FMWD01000001.1"/>
</dbReference>
<gene>
    <name evidence="1" type="ORF">SAMN03097708_00002</name>
</gene>
<accession>A0A1G5PHV5</accession>
<name>A0A1G5PHV5_9GAMM</name>
<sequence>MRFVIICILITTASGCAVQQERVTRDEFLKFSTKEYFGFNQQQIISASEELFNLSDGNDYEFSYTKNGITAGRFYNVYMVLAVDQGNIIWNIETFPTDDGVIVEVIVENHKGGFLSPTTTFAYNDPANYELYFKRLDYMLGISDTWLTCELAKSVFEEREDVWGVLDPWCYVTNDAVPASPLIKTKKSGVGP</sequence>